<dbReference type="Pfam" id="PF00730">
    <property type="entry name" value="HhH-GPD"/>
    <property type="match status" value="1"/>
</dbReference>
<evidence type="ECO:0000256" key="1">
    <source>
        <dbReference type="ARBA" id="ARBA00000843"/>
    </source>
</evidence>
<evidence type="ECO:0000256" key="12">
    <source>
        <dbReference type="ARBA" id="ARBA00023204"/>
    </source>
</evidence>
<dbReference type="SMART" id="SM00478">
    <property type="entry name" value="ENDO3c"/>
    <property type="match status" value="1"/>
</dbReference>
<dbReference type="GO" id="GO:0051539">
    <property type="term" value="F:4 iron, 4 sulfur cluster binding"/>
    <property type="evidence" value="ECO:0007669"/>
    <property type="project" value="UniProtKB-UniRule"/>
</dbReference>
<organism evidence="16 17">
    <name type="scientific">Brotaphodocola catenula</name>
    <dbReference type="NCBI Taxonomy" id="2885361"/>
    <lineage>
        <taxon>Bacteria</taxon>
        <taxon>Bacillati</taxon>
        <taxon>Bacillota</taxon>
        <taxon>Clostridia</taxon>
        <taxon>Lachnospirales</taxon>
        <taxon>Lachnospiraceae</taxon>
        <taxon>Brotaphodocola</taxon>
    </lineage>
</organism>
<dbReference type="Gene3D" id="1.10.340.30">
    <property type="entry name" value="Hypothetical protein, domain 2"/>
    <property type="match status" value="1"/>
</dbReference>
<accession>A0AAE3ANJ6</accession>
<dbReference type="EMBL" id="JAJEPU010000006">
    <property type="protein sequence ID" value="MCC2163931.1"/>
    <property type="molecule type" value="Genomic_DNA"/>
</dbReference>
<evidence type="ECO:0000256" key="13">
    <source>
        <dbReference type="ARBA" id="ARBA00023295"/>
    </source>
</evidence>
<name>A0AAE3ANJ6_9FIRM</name>
<evidence type="ECO:0000256" key="11">
    <source>
        <dbReference type="ARBA" id="ARBA00023014"/>
    </source>
</evidence>
<comment type="catalytic activity">
    <reaction evidence="1 14">
        <text>Hydrolyzes free adenine bases from 7,8-dihydro-8-oxoguanine:adenine mismatched double-stranded DNA, leaving an apurinic site.</text>
        <dbReference type="EC" id="3.2.2.31"/>
    </reaction>
</comment>
<evidence type="ECO:0000313" key="17">
    <source>
        <dbReference type="Proteomes" id="UP001198962"/>
    </source>
</evidence>
<dbReference type="GO" id="GO:0034039">
    <property type="term" value="F:8-oxo-7,8-dihydroguanine DNA N-glycosylase activity"/>
    <property type="evidence" value="ECO:0007669"/>
    <property type="project" value="TreeGrafter"/>
</dbReference>
<dbReference type="GO" id="GO:0000701">
    <property type="term" value="F:purine-specific mismatch base pair DNA N-glycosylase activity"/>
    <property type="evidence" value="ECO:0007669"/>
    <property type="project" value="UniProtKB-EC"/>
</dbReference>
<dbReference type="PANTHER" id="PTHR42944">
    <property type="entry name" value="ADENINE DNA GLYCOSYLASE"/>
    <property type="match status" value="1"/>
</dbReference>
<dbReference type="NCBIfam" id="TIGR01084">
    <property type="entry name" value="mutY"/>
    <property type="match status" value="1"/>
</dbReference>
<protein>
    <recommendedName>
        <fullName evidence="5 14">Adenine DNA glycosylase</fullName>
        <ecNumber evidence="4 14">3.2.2.31</ecNumber>
    </recommendedName>
</protein>
<dbReference type="GO" id="GO:0035485">
    <property type="term" value="F:adenine/guanine mispair binding"/>
    <property type="evidence" value="ECO:0007669"/>
    <property type="project" value="TreeGrafter"/>
</dbReference>
<dbReference type="GO" id="GO:0006284">
    <property type="term" value="P:base-excision repair"/>
    <property type="evidence" value="ECO:0007669"/>
    <property type="project" value="UniProtKB-UniRule"/>
</dbReference>
<evidence type="ECO:0000256" key="9">
    <source>
        <dbReference type="ARBA" id="ARBA00022801"/>
    </source>
</evidence>
<evidence type="ECO:0000256" key="8">
    <source>
        <dbReference type="ARBA" id="ARBA00022763"/>
    </source>
</evidence>
<keyword evidence="17" id="KW-1185">Reference proteome</keyword>
<dbReference type="InterPro" id="IPR000445">
    <property type="entry name" value="HhH_motif"/>
</dbReference>
<evidence type="ECO:0000313" key="16">
    <source>
        <dbReference type="EMBL" id="MCC2163931.1"/>
    </source>
</evidence>
<comment type="function">
    <text evidence="2">Adenine glycosylase active on G-A mispairs. MutY also corrects error-prone DNA synthesis past GO lesions which are due to the oxidatively damaged form of guanine: 7,8-dihydro-8-oxoguanine (8-oxo-dGTP).</text>
</comment>
<sequence>MDMFDTFQDELNHLDHLYDRIQVAESKESPMSEEERLRAGVRPLLAWYEKNRRILPWRENPEPYRVWISEIMLQQTRVEAVKPYFERFMGALPTVADLAEVSDDRLMKLWEGLGYYSRARNLKKSAQVIVEEYGGVIPADHQKLLKLPGIGSYTAGAIASIAFGIAVPAVDGNVLRVISRVMASTEDILKPATRRKVESLLQSVIPQGRASEFNQGLIETGAIVCVPNGEPKCMVCPFESLCLAHRRNLTAQIPVKTPKKQRRIEERTVCILEDQSQRIAIGKRPDQGLLAGLYELPNADGQLEPEKLAEVFGFEPGQVIEIKVLPKTKHIFSHVEWRMIGYRVLLSGAVPERFLAVRRRDLIETYPLPGAFAGYTKEILRETGK</sequence>
<keyword evidence="11" id="KW-0411">Iron-sulfur</keyword>
<dbReference type="InterPro" id="IPR003265">
    <property type="entry name" value="HhH-GPD_domain"/>
</dbReference>
<evidence type="ECO:0000256" key="10">
    <source>
        <dbReference type="ARBA" id="ARBA00023004"/>
    </source>
</evidence>
<dbReference type="Gene3D" id="3.90.79.10">
    <property type="entry name" value="Nucleoside Triphosphate Pyrophosphohydrolase"/>
    <property type="match status" value="1"/>
</dbReference>
<dbReference type="InterPro" id="IPR015797">
    <property type="entry name" value="NUDIX_hydrolase-like_dom_sf"/>
</dbReference>
<dbReference type="CDD" id="cd03431">
    <property type="entry name" value="NUDIX_DNA_Glycosylase_C-MutY"/>
    <property type="match status" value="1"/>
</dbReference>
<keyword evidence="8 14" id="KW-0227">DNA damage</keyword>
<dbReference type="InterPro" id="IPR044298">
    <property type="entry name" value="MIG/MutY"/>
</dbReference>
<dbReference type="Gene3D" id="1.10.1670.10">
    <property type="entry name" value="Helix-hairpin-Helix base-excision DNA repair enzymes (C-terminal)"/>
    <property type="match status" value="1"/>
</dbReference>
<reference evidence="16" key="1">
    <citation type="submission" date="2021-10" db="EMBL/GenBank/DDBJ databases">
        <title>Anaerobic single-cell dispensing facilitates the cultivation of human gut bacteria.</title>
        <authorList>
            <person name="Afrizal A."/>
        </authorList>
    </citation>
    <scope>NUCLEOTIDE SEQUENCE</scope>
    <source>
        <strain evidence="16">CLA-AA-H274</strain>
    </source>
</reference>
<evidence type="ECO:0000256" key="2">
    <source>
        <dbReference type="ARBA" id="ARBA00002933"/>
    </source>
</evidence>
<evidence type="ECO:0000256" key="3">
    <source>
        <dbReference type="ARBA" id="ARBA00008343"/>
    </source>
</evidence>
<dbReference type="InterPro" id="IPR011257">
    <property type="entry name" value="DNA_glycosylase"/>
</dbReference>
<evidence type="ECO:0000256" key="4">
    <source>
        <dbReference type="ARBA" id="ARBA00012045"/>
    </source>
</evidence>
<dbReference type="InterPro" id="IPR005760">
    <property type="entry name" value="A/G_AdeGlyc_MutY"/>
</dbReference>
<gene>
    <name evidence="16" type="primary">mutY</name>
    <name evidence="16" type="ORF">LKD32_03375</name>
</gene>
<dbReference type="InterPro" id="IPR029119">
    <property type="entry name" value="MutY_C"/>
</dbReference>
<proteinExistence type="inferred from homology"/>
<evidence type="ECO:0000259" key="15">
    <source>
        <dbReference type="SMART" id="SM00478"/>
    </source>
</evidence>
<evidence type="ECO:0000256" key="14">
    <source>
        <dbReference type="RuleBase" id="RU365096"/>
    </source>
</evidence>
<dbReference type="Pfam" id="PF00633">
    <property type="entry name" value="HHH"/>
    <property type="match status" value="1"/>
</dbReference>
<dbReference type="CDD" id="cd00056">
    <property type="entry name" value="ENDO3c"/>
    <property type="match status" value="1"/>
</dbReference>
<evidence type="ECO:0000256" key="7">
    <source>
        <dbReference type="ARBA" id="ARBA00022723"/>
    </source>
</evidence>
<comment type="similarity">
    <text evidence="3 14">Belongs to the Nth/MutY family.</text>
</comment>
<keyword evidence="7" id="KW-0479">Metal-binding</keyword>
<keyword evidence="6" id="KW-0004">4Fe-4S</keyword>
<comment type="caution">
    <text evidence="16">The sequence shown here is derived from an EMBL/GenBank/DDBJ whole genome shotgun (WGS) entry which is preliminary data.</text>
</comment>
<dbReference type="PROSITE" id="PS01155">
    <property type="entry name" value="ENDONUCLEASE_III_2"/>
    <property type="match status" value="1"/>
</dbReference>
<dbReference type="GO" id="GO:0006298">
    <property type="term" value="P:mismatch repair"/>
    <property type="evidence" value="ECO:0007669"/>
    <property type="project" value="TreeGrafter"/>
</dbReference>
<dbReference type="InterPro" id="IPR004036">
    <property type="entry name" value="Endonuclease-III-like_CS2"/>
</dbReference>
<dbReference type="FunFam" id="1.10.340.30:FF:000002">
    <property type="entry name" value="Adenine DNA glycosylase"/>
    <property type="match status" value="1"/>
</dbReference>
<dbReference type="SUPFAM" id="SSF55811">
    <property type="entry name" value="Nudix"/>
    <property type="match status" value="1"/>
</dbReference>
<comment type="cofactor">
    <cofactor evidence="14">
        <name>[4Fe-4S] cluster</name>
        <dbReference type="ChEBI" id="CHEBI:49883"/>
    </cofactor>
    <text evidence="14">Binds 1 [4Fe-4S] cluster.</text>
</comment>
<evidence type="ECO:0000256" key="5">
    <source>
        <dbReference type="ARBA" id="ARBA00022023"/>
    </source>
</evidence>
<dbReference type="RefSeq" id="WP_308450695.1">
    <property type="nucleotide sequence ID" value="NZ_JAJEPU010000006.1"/>
</dbReference>
<evidence type="ECO:0000256" key="6">
    <source>
        <dbReference type="ARBA" id="ARBA00022485"/>
    </source>
</evidence>
<dbReference type="EC" id="3.2.2.31" evidence="4 14"/>
<dbReference type="AlphaFoldDB" id="A0AAE3ANJ6"/>
<dbReference type="Pfam" id="PF14815">
    <property type="entry name" value="NUDIX_4"/>
    <property type="match status" value="1"/>
</dbReference>
<keyword evidence="9" id="KW-0378">Hydrolase</keyword>
<feature type="domain" description="HhH-GPD" evidence="15">
    <location>
        <begin position="72"/>
        <end position="223"/>
    </location>
</feature>
<dbReference type="PANTHER" id="PTHR42944:SF1">
    <property type="entry name" value="ADENINE DNA GLYCOSYLASE"/>
    <property type="match status" value="1"/>
</dbReference>
<dbReference type="GO" id="GO:0032357">
    <property type="term" value="F:oxidized purine DNA binding"/>
    <property type="evidence" value="ECO:0007669"/>
    <property type="project" value="TreeGrafter"/>
</dbReference>
<keyword evidence="12" id="KW-0234">DNA repair</keyword>
<dbReference type="GO" id="GO:0046872">
    <property type="term" value="F:metal ion binding"/>
    <property type="evidence" value="ECO:0007669"/>
    <property type="project" value="UniProtKB-UniRule"/>
</dbReference>
<dbReference type="SUPFAM" id="SSF48150">
    <property type="entry name" value="DNA-glycosylase"/>
    <property type="match status" value="1"/>
</dbReference>
<keyword evidence="13 14" id="KW-0326">Glycosidase</keyword>
<dbReference type="InterPro" id="IPR023170">
    <property type="entry name" value="HhH_base_excis_C"/>
</dbReference>
<dbReference type="Proteomes" id="UP001198962">
    <property type="component" value="Unassembled WGS sequence"/>
</dbReference>
<keyword evidence="10 14" id="KW-0408">Iron</keyword>